<name>A0A432DTQ8_9FLAO</name>
<organism evidence="1 2">
    <name type="scientific">Chryseobacterium arthrosphaerae</name>
    <dbReference type="NCBI Taxonomy" id="651561"/>
    <lineage>
        <taxon>Bacteria</taxon>
        <taxon>Pseudomonadati</taxon>
        <taxon>Bacteroidota</taxon>
        <taxon>Flavobacteriia</taxon>
        <taxon>Flavobacteriales</taxon>
        <taxon>Weeksellaceae</taxon>
        <taxon>Chryseobacterium group</taxon>
        <taxon>Chryseobacterium</taxon>
    </lineage>
</organism>
<reference evidence="1 2" key="1">
    <citation type="submission" date="2018-12" db="EMBL/GenBank/DDBJ databases">
        <title>Draft Genome Sequence of Chryseobacterium arthrosphaerae strain ED882-96 Isolated from the Blood of a Patient with Liver Cirrhosis in Taiwan.</title>
        <authorList>
            <person name="Lin J.-N."/>
            <person name="Lai C.-H."/>
            <person name="Yang C.-H."/>
            <person name="Huang Y.-H."/>
        </authorList>
    </citation>
    <scope>NUCLEOTIDE SEQUENCE [LARGE SCALE GENOMIC DNA]</scope>
    <source>
        <strain evidence="1 2">ED882-96</strain>
    </source>
</reference>
<dbReference type="EMBL" id="RYFC01000003">
    <property type="protein sequence ID" value="RTZ46472.1"/>
    <property type="molecule type" value="Genomic_DNA"/>
</dbReference>
<accession>A0A432DTQ8</accession>
<evidence type="ECO:0000313" key="2">
    <source>
        <dbReference type="Proteomes" id="UP000276953"/>
    </source>
</evidence>
<dbReference type="AlphaFoldDB" id="A0A432DTQ8"/>
<evidence type="ECO:0000313" key="1">
    <source>
        <dbReference type="EMBL" id="RTZ46472.1"/>
    </source>
</evidence>
<dbReference type="InterPro" id="IPR011990">
    <property type="entry name" value="TPR-like_helical_dom_sf"/>
</dbReference>
<dbReference type="Gene3D" id="1.25.40.10">
    <property type="entry name" value="Tetratricopeptide repeat domain"/>
    <property type="match status" value="2"/>
</dbReference>
<evidence type="ECO:0008006" key="3">
    <source>
        <dbReference type="Google" id="ProtNLM"/>
    </source>
</evidence>
<dbReference type="Proteomes" id="UP000276953">
    <property type="component" value="Unassembled WGS sequence"/>
</dbReference>
<dbReference type="SUPFAM" id="SSF48452">
    <property type="entry name" value="TPR-like"/>
    <property type="match status" value="1"/>
</dbReference>
<gene>
    <name evidence="1" type="ORF">EJ377_19915</name>
</gene>
<protein>
    <recommendedName>
        <fullName evidence="3">Tetratricopeptide repeat protein</fullName>
    </recommendedName>
</protein>
<comment type="caution">
    <text evidence="1">The sequence shown here is derived from an EMBL/GenBank/DDBJ whole genome shotgun (WGS) entry which is preliminary data.</text>
</comment>
<proteinExistence type="predicted"/>
<sequence>MYDKLQQLFYRGELDQCISEGELYLLSHPEDEEVLFLMAVAYHDIVYYDGHEEVYEAIRDHVIPYLRRILQLNPNNQKALYNILSYPLDNEYTLMQIGRSKKHITRDNKNEFISYAERMLEDPEYAGYGYDFLVKIYESLEENQALLNSLEAGIYYFGKDADNRELKDKNTSLFWIKKIYLLDREKKISGEELVAVIEQGHSTFVSRNEYDFINLADIAYENNAPDLSLKIMLKAIKGENSSAFIQEKLVEWHQRFAELIQNGFSNPDVFYYQLIIERNYSDILNIAPDFYYHHAMEVISTHPELFSGYHFAGTYLYENGCYAEAIPLLEKATAISSNATAWRRKAESEYHLYKTVTAEIPEFSDDPADIYNEGVYMNEFIDELEDGNDRLQWTEVSRRVYEQAYEAFRKYFEEGKWESDYHNDLHTRAMCCNNLAIKYSLLGDCHAAATIASEGLRYSEFIELHLVLIDALLDGGNYGKAEEALTAYFSLYGECEEYFYKNLYYKARRIQLYGISGGNNVCREAEDLLTYIYRHSMENPEIDDYDYRDLEAGKNILEGILFEDLHTKDPDTRRSYYEQVAERFPQEPNPQYALMQIYNEEQNHAKVASAARNYLVNKKEFLLDAFDKAKTIYMIVKSDFLQGSYSEAASVFSQYDAECGEAMDPEDYVLWLSYGIRSYEKLKNKDQTLLLADRFTGIYNTEEWGYDDLTESVELAKAVVLYQSGNLKEAHAILDQVRSVSDYDPVADEYKASWKKPGLFSKFGF</sequence>